<evidence type="ECO:0000313" key="2">
    <source>
        <dbReference type="EMBL" id="CAB0040969.1"/>
    </source>
</evidence>
<evidence type="ECO:0000313" key="3">
    <source>
        <dbReference type="Proteomes" id="UP000479190"/>
    </source>
</evidence>
<organism evidence="2 3">
    <name type="scientific">Trichogramma brassicae</name>
    <dbReference type="NCBI Taxonomy" id="86971"/>
    <lineage>
        <taxon>Eukaryota</taxon>
        <taxon>Metazoa</taxon>
        <taxon>Ecdysozoa</taxon>
        <taxon>Arthropoda</taxon>
        <taxon>Hexapoda</taxon>
        <taxon>Insecta</taxon>
        <taxon>Pterygota</taxon>
        <taxon>Neoptera</taxon>
        <taxon>Endopterygota</taxon>
        <taxon>Hymenoptera</taxon>
        <taxon>Apocrita</taxon>
        <taxon>Proctotrupomorpha</taxon>
        <taxon>Chalcidoidea</taxon>
        <taxon>Trichogrammatidae</taxon>
        <taxon>Trichogramma</taxon>
    </lineage>
</organism>
<evidence type="ECO:0000256" key="1">
    <source>
        <dbReference type="SAM" id="MobiDB-lite"/>
    </source>
</evidence>
<feature type="non-terminal residue" evidence="2">
    <location>
        <position position="189"/>
    </location>
</feature>
<dbReference type="Proteomes" id="UP000479190">
    <property type="component" value="Unassembled WGS sequence"/>
</dbReference>
<dbReference type="AlphaFoldDB" id="A0A6H5J0T6"/>
<feature type="region of interest" description="Disordered" evidence="1">
    <location>
        <begin position="151"/>
        <end position="189"/>
    </location>
</feature>
<feature type="region of interest" description="Disordered" evidence="1">
    <location>
        <begin position="110"/>
        <end position="130"/>
    </location>
</feature>
<keyword evidence="3" id="KW-1185">Reference proteome</keyword>
<reference evidence="2 3" key="1">
    <citation type="submission" date="2020-02" db="EMBL/GenBank/DDBJ databases">
        <authorList>
            <person name="Ferguson B K."/>
        </authorList>
    </citation>
    <scope>NUCLEOTIDE SEQUENCE [LARGE SCALE GENOMIC DNA]</scope>
</reference>
<accession>A0A6H5J0T6</accession>
<feature type="non-terminal residue" evidence="2">
    <location>
        <position position="1"/>
    </location>
</feature>
<proteinExistence type="predicted"/>
<protein>
    <submittedName>
        <fullName evidence="2">Uncharacterized protein</fullName>
    </submittedName>
</protein>
<dbReference type="EMBL" id="CADCXV010001078">
    <property type="protein sequence ID" value="CAB0040969.1"/>
    <property type="molecule type" value="Genomic_DNA"/>
</dbReference>
<gene>
    <name evidence="2" type="ORF">TBRA_LOCUS12659</name>
</gene>
<sequence length="189" mass="20612">KIDTRIFWRRVVRSFKSEGFSARKSLPIYKTNKLALCCKIQGNLEGKSPSASMRSGDALHGPELYGKIARLRTSKRRAHTAAAAEPFFLYKTRPSIYVIRVTSIEFAGIKSNGSSPGGESPKPESPDEIGLYRLGKKGRLVGGRDSLRLSKVSKEVRADEADEASTADAHLSSSDPHAGSVSAVYTQEQ</sequence>
<name>A0A6H5J0T6_9HYME</name>